<evidence type="ECO:0000256" key="3">
    <source>
        <dbReference type="ARBA" id="ARBA00022576"/>
    </source>
</evidence>
<evidence type="ECO:0000256" key="1">
    <source>
        <dbReference type="ARBA" id="ARBA00001933"/>
    </source>
</evidence>
<evidence type="ECO:0000256" key="6">
    <source>
        <dbReference type="ARBA" id="ARBA00022898"/>
    </source>
</evidence>
<dbReference type="AlphaFoldDB" id="A0A371D3I6"/>
<evidence type="ECO:0000256" key="10">
    <source>
        <dbReference type="RuleBase" id="RU004516"/>
    </source>
</evidence>
<dbReference type="InterPro" id="IPR018300">
    <property type="entry name" value="Aminotrans_IV_CS"/>
</dbReference>
<evidence type="ECO:0000256" key="11">
    <source>
        <dbReference type="RuleBase" id="RU004517"/>
    </source>
</evidence>
<protein>
    <recommendedName>
        <fullName evidence="11">Branched-chain-amino-acid aminotransferase</fullName>
        <ecNumber evidence="11">2.6.1.42</ecNumber>
    </recommendedName>
</protein>
<proteinExistence type="inferred from homology"/>
<dbReference type="STRING" id="139420.A0A371D3I6"/>
<comment type="catalytic activity">
    <reaction evidence="11">
        <text>L-isoleucine + 2-oxoglutarate = (S)-3-methyl-2-oxopentanoate + L-glutamate</text>
        <dbReference type="Rhea" id="RHEA:24801"/>
        <dbReference type="ChEBI" id="CHEBI:16810"/>
        <dbReference type="ChEBI" id="CHEBI:29985"/>
        <dbReference type="ChEBI" id="CHEBI:35146"/>
        <dbReference type="ChEBI" id="CHEBI:58045"/>
        <dbReference type="EC" id="2.6.1.42"/>
    </reaction>
</comment>
<dbReference type="GO" id="GO:0005739">
    <property type="term" value="C:mitochondrion"/>
    <property type="evidence" value="ECO:0007669"/>
    <property type="project" value="TreeGrafter"/>
</dbReference>
<evidence type="ECO:0000256" key="8">
    <source>
        <dbReference type="PIRSR" id="PIRSR006468-1"/>
    </source>
</evidence>
<keyword evidence="6 10" id="KW-0663">Pyridoxal phosphate</keyword>
<evidence type="ECO:0000256" key="5">
    <source>
        <dbReference type="ARBA" id="ARBA00022679"/>
    </source>
</evidence>
<dbReference type="InterPro" id="IPR036038">
    <property type="entry name" value="Aminotransferase-like"/>
</dbReference>
<dbReference type="InterPro" id="IPR005786">
    <property type="entry name" value="B_amino_transII"/>
</dbReference>
<dbReference type="InterPro" id="IPR043131">
    <property type="entry name" value="BCAT-like_N"/>
</dbReference>
<dbReference type="InterPro" id="IPR001544">
    <property type="entry name" value="Aminotrans_IV"/>
</dbReference>
<comment type="catalytic activity">
    <reaction evidence="11">
        <text>L-valine + 2-oxoglutarate = 3-methyl-2-oxobutanoate + L-glutamate</text>
        <dbReference type="Rhea" id="RHEA:24813"/>
        <dbReference type="ChEBI" id="CHEBI:11851"/>
        <dbReference type="ChEBI" id="CHEBI:16810"/>
        <dbReference type="ChEBI" id="CHEBI:29985"/>
        <dbReference type="ChEBI" id="CHEBI:57762"/>
        <dbReference type="EC" id="2.6.1.42"/>
    </reaction>
</comment>
<keyword evidence="7 11" id="KW-0100">Branched-chain amino acid biosynthesis</keyword>
<reference evidence="12 13" key="1">
    <citation type="journal article" date="2018" name="Biotechnol. Biofuels">
        <title>Integrative visual omics of the white-rot fungus Polyporus brumalis exposes the biotechnological potential of its oxidative enzymes for delignifying raw plant biomass.</title>
        <authorList>
            <person name="Miyauchi S."/>
            <person name="Rancon A."/>
            <person name="Drula E."/>
            <person name="Hage H."/>
            <person name="Chaduli D."/>
            <person name="Favel A."/>
            <person name="Grisel S."/>
            <person name="Henrissat B."/>
            <person name="Herpoel-Gimbert I."/>
            <person name="Ruiz-Duenas F.J."/>
            <person name="Chevret D."/>
            <person name="Hainaut M."/>
            <person name="Lin J."/>
            <person name="Wang M."/>
            <person name="Pangilinan J."/>
            <person name="Lipzen A."/>
            <person name="Lesage-Meessen L."/>
            <person name="Navarro D."/>
            <person name="Riley R."/>
            <person name="Grigoriev I.V."/>
            <person name="Zhou S."/>
            <person name="Raouche S."/>
            <person name="Rosso M.N."/>
        </authorList>
    </citation>
    <scope>NUCLEOTIDE SEQUENCE [LARGE SCALE GENOMIC DNA]</scope>
    <source>
        <strain evidence="12 13">BRFM 1820</strain>
    </source>
</reference>
<dbReference type="EC" id="2.6.1.42" evidence="11"/>
<dbReference type="Pfam" id="PF01063">
    <property type="entry name" value="Aminotran_4"/>
    <property type="match status" value="1"/>
</dbReference>
<evidence type="ECO:0000256" key="2">
    <source>
        <dbReference type="ARBA" id="ARBA00009320"/>
    </source>
</evidence>
<evidence type="ECO:0000313" key="12">
    <source>
        <dbReference type="EMBL" id="RDX47081.1"/>
    </source>
</evidence>
<dbReference type="PIRSF" id="PIRSF006468">
    <property type="entry name" value="BCAT1"/>
    <property type="match status" value="1"/>
</dbReference>
<accession>A0A371D3I6</accession>
<dbReference type="SUPFAM" id="SSF56752">
    <property type="entry name" value="D-aminoacid aminotransferase-like PLP-dependent enzymes"/>
    <property type="match status" value="1"/>
</dbReference>
<dbReference type="GO" id="GO:0009099">
    <property type="term" value="P:L-valine biosynthetic process"/>
    <property type="evidence" value="ECO:0007669"/>
    <property type="project" value="TreeGrafter"/>
</dbReference>
<feature type="modified residue" description="N6-(pyridoxal phosphate)lysine" evidence="8">
    <location>
        <position position="211"/>
    </location>
</feature>
<keyword evidence="13" id="KW-1185">Reference proteome</keyword>
<gene>
    <name evidence="12" type="ORF">OH76DRAFT_1385532</name>
</gene>
<dbReference type="Gene3D" id="3.30.470.10">
    <property type="match status" value="1"/>
</dbReference>
<sequence length="387" mass="42424">MQSIPSEPTELDASRVIVTLTDRTELKTVPSLAELARGRFSQAMTDHMILVSYDPVHGWSAPEIKPYGPLSLMPASASFSYGTNAFEGMKAYMGPDGIPRLFRPEKNMARFVRSAARVALPAFSPIELLKLIRRLVTIETRWVPAAKGHSLYIRPMIIGTQSSLNLSVSDSALLWVMCTPSGPYFRNTRPLSLFAATDAVRAWPGGTGEHKIAINYGPTLTHHQNAQAEGHDMNLWLLGDKITEAGIMNFFVVLRRDDGDLDVLTPLLDGTILPGITRESVLALAAAHPSRIVLPGLSEETRLHPAERVLTMPELETWLAEGRVVEAFAVGTAVVVSPIGRIAWGGKDLVLPQFGDALGPVSKALRERILDIQEGEFEWEDWSVLCA</sequence>
<dbReference type="GO" id="GO:0009098">
    <property type="term" value="P:L-leucine biosynthetic process"/>
    <property type="evidence" value="ECO:0007669"/>
    <property type="project" value="TreeGrafter"/>
</dbReference>
<keyword evidence="4 11" id="KW-0028">Amino-acid biosynthesis</keyword>
<evidence type="ECO:0000256" key="7">
    <source>
        <dbReference type="ARBA" id="ARBA00023304"/>
    </source>
</evidence>
<comment type="cofactor">
    <cofactor evidence="1 10">
        <name>pyridoxal 5'-phosphate</name>
        <dbReference type="ChEBI" id="CHEBI:597326"/>
    </cofactor>
</comment>
<organism evidence="12 13">
    <name type="scientific">Lentinus brumalis</name>
    <dbReference type="NCBI Taxonomy" id="2498619"/>
    <lineage>
        <taxon>Eukaryota</taxon>
        <taxon>Fungi</taxon>
        <taxon>Dikarya</taxon>
        <taxon>Basidiomycota</taxon>
        <taxon>Agaricomycotina</taxon>
        <taxon>Agaricomycetes</taxon>
        <taxon>Polyporales</taxon>
        <taxon>Polyporaceae</taxon>
        <taxon>Lentinus</taxon>
    </lineage>
</organism>
<dbReference type="EMBL" id="KZ857421">
    <property type="protein sequence ID" value="RDX47081.1"/>
    <property type="molecule type" value="Genomic_DNA"/>
</dbReference>
<dbReference type="Gene3D" id="3.20.10.10">
    <property type="entry name" value="D-amino Acid Aminotransferase, subunit A, domain 2"/>
    <property type="match status" value="1"/>
</dbReference>
<dbReference type="PROSITE" id="PS00770">
    <property type="entry name" value="AA_TRANSFER_CLASS_4"/>
    <property type="match status" value="1"/>
</dbReference>
<evidence type="ECO:0000256" key="9">
    <source>
        <dbReference type="RuleBase" id="RU004106"/>
    </source>
</evidence>
<dbReference type="Proteomes" id="UP000256964">
    <property type="component" value="Unassembled WGS sequence"/>
</dbReference>
<dbReference type="PANTHER" id="PTHR11825:SF44">
    <property type="entry name" value="BRANCHED-CHAIN-AMINO-ACID AMINOTRANSFERASE"/>
    <property type="match status" value="1"/>
</dbReference>
<keyword evidence="3 11" id="KW-0032">Aminotransferase</keyword>
<dbReference type="OrthoDB" id="1732691at2759"/>
<dbReference type="PANTHER" id="PTHR11825">
    <property type="entry name" value="SUBGROUP IIII AMINOTRANSFERASE"/>
    <property type="match status" value="1"/>
</dbReference>
<comment type="similarity">
    <text evidence="2 9">Belongs to the class-IV pyridoxal-phosphate-dependent aminotransferase family.</text>
</comment>
<evidence type="ECO:0000313" key="13">
    <source>
        <dbReference type="Proteomes" id="UP000256964"/>
    </source>
</evidence>
<dbReference type="InterPro" id="IPR043132">
    <property type="entry name" value="BCAT-like_C"/>
</dbReference>
<evidence type="ECO:0000256" key="4">
    <source>
        <dbReference type="ARBA" id="ARBA00022605"/>
    </source>
</evidence>
<comment type="catalytic activity">
    <reaction evidence="11">
        <text>L-leucine + 2-oxoglutarate = 4-methyl-2-oxopentanoate + L-glutamate</text>
        <dbReference type="Rhea" id="RHEA:18321"/>
        <dbReference type="ChEBI" id="CHEBI:16810"/>
        <dbReference type="ChEBI" id="CHEBI:17865"/>
        <dbReference type="ChEBI" id="CHEBI:29985"/>
        <dbReference type="ChEBI" id="CHEBI:57427"/>
        <dbReference type="EC" id="2.6.1.42"/>
    </reaction>
</comment>
<dbReference type="GO" id="GO:0052654">
    <property type="term" value="F:L-leucine-2-oxoglutarate transaminase activity"/>
    <property type="evidence" value="ECO:0007669"/>
    <property type="project" value="RHEA"/>
</dbReference>
<dbReference type="GO" id="GO:0052655">
    <property type="term" value="F:L-valine-2-oxoglutarate transaminase activity"/>
    <property type="evidence" value="ECO:0007669"/>
    <property type="project" value="RHEA"/>
</dbReference>
<keyword evidence="5 11" id="KW-0808">Transferase</keyword>
<dbReference type="GO" id="GO:0052656">
    <property type="term" value="F:L-isoleucine-2-oxoglutarate transaminase activity"/>
    <property type="evidence" value="ECO:0007669"/>
    <property type="project" value="RHEA"/>
</dbReference>
<name>A0A371D3I6_9APHY</name>